<protein>
    <submittedName>
        <fullName evidence="1">Uncharacterized protein</fullName>
    </submittedName>
</protein>
<comment type="caution">
    <text evidence="1">The sequence shown here is derived from an EMBL/GenBank/DDBJ whole genome shotgun (WGS) entry which is preliminary data.</text>
</comment>
<reference evidence="1" key="1">
    <citation type="journal article" name="BMC Genomics">
        <title>Long-read sequencing and de novo genome assembly of marine medaka (Oryzias melastigma).</title>
        <authorList>
            <person name="Liang P."/>
            <person name="Saqib H.S.A."/>
            <person name="Ni X."/>
            <person name="Shen Y."/>
        </authorList>
    </citation>
    <scope>NUCLEOTIDE SEQUENCE</scope>
    <source>
        <strain evidence="1">Bigg-433</strain>
    </source>
</reference>
<accession>A0A834FE86</accession>
<evidence type="ECO:0000313" key="1">
    <source>
        <dbReference type="EMBL" id="KAF6731421.1"/>
    </source>
</evidence>
<dbReference type="AlphaFoldDB" id="A0A834FE86"/>
<dbReference type="Proteomes" id="UP000646548">
    <property type="component" value="Unassembled WGS sequence"/>
</dbReference>
<sequence>MKDSRSFQPAPRQPQSFQGGWEVLKGVKQRWNGELISSSSYMSDCSQWTGYSWSNCAFSPYARVATTLLLNESSGFVLTLIQTCSRGNEVDVGSLTFHITFGLPLSSKSAAAF</sequence>
<gene>
    <name evidence="1" type="ORF">FQA47_004788</name>
</gene>
<name>A0A834FE86_ORYME</name>
<dbReference type="EMBL" id="WKFB01000215">
    <property type="protein sequence ID" value="KAF6731421.1"/>
    <property type="molecule type" value="Genomic_DNA"/>
</dbReference>
<proteinExistence type="predicted"/>
<organism evidence="1 2">
    <name type="scientific">Oryzias melastigma</name>
    <name type="common">Marine medaka</name>
    <dbReference type="NCBI Taxonomy" id="30732"/>
    <lineage>
        <taxon>Eukaryota</taxon>
        <taxon>Metazoa</taxon>
        <taxon>Chordata</taxon>
        <taxon>Craniata</taxon>
        <taxon>Vertebrata</taxon>
        <taxon>Euteleostomi</taxon>
        <taxon>Actinopterygii</taxon>
        <taxon>Neopterygii</taxon>
        <taxon>Teleostei</taxon>
        <taxon>Neoteleostei</taxon>
        <taxon>Acanthomorphata</taxon>
        <taxon>Ovalentaria</taxon>
        <taxon>Atherinomorphae</taxon>
        <taxon>Beloniformes</taxon>
        <taxon>Adrianichthyidae</taxon>
        <taxon>Oryziinae</taxon>
        <taxon>Oryzias</taxon>
    </lineage>
</organism>
<evidence type="ECO:0000313" key="2">
    <source>
        <dbReference type="Proteomes" id="UP000646548"/>
    </source>
</evidence>